<organism evidence="1 2">
    <name type="scientific">Canavalia gladiata</name>
    <name type="common">Sword bean</name>
    <name type="synonym">Dolichos gladiatus</name>
    <dbReference type="NCBI Taxonomy" id="3824"/>
    <lineage>
        <taxon>Eukaryota</taxon>
        <taxon>Viridiplantae</taxon>
        <taxon>Streptophyta</taxon>
        <taxon>Embryophyta</taxon>
        <taxon>Tracheophyta</taxon>
        <taxon>Spermatophyta</taxon>
        <taxon>Magnoliopsida</taxon>
        <taxon>eudicotyledons</taxon>
        <taxon>Gunneridae</taxon>
        <taxon>Pentapetalae</taxon>
        <taxon>rosids</taxon>
        <taxon>fabids</taxon>
        <taxon>Fabales</taxon>
        <taxon>Fabaceae</taxon>
        <taxon>Papilionoideae</taxon>
        <taxon>50 kb inversion clade</taxon>
        <taxon>NPAAA clade</taxon>
        <taxon>indigoferoid/millettioid clade</taxon>
        <taxon>Phaseoleae</taxon>
        <taxon>Canavalia</taxon>
    </lineage>
</organism>
<evidence type="ECO:0000313" key="1">
    <source>
        <dbReference type="EMBL" id="KAK7345831.1"/>
    </source>
</evidence>
<dbReference type="InterPro" id="IPR008978">
    <property type="entry name" value="HSP20-like_chaperone"/>
</dbReference>
<evidence type="ECO:0000313" key="2">
    <source>
        <dbReference type="Proteomes" id="UP001367508"/>
    </source>
</evidence>
<sequence length="153" mass="17125">MFAKKVNPFAKKRSQNGVVSSTPSSNVKKLWRLPHVFAKMLELPFPSDADVLIEETPQFYRFVASCNMLNANAGGVRAHAIEILPGITKIVIKRMHGGDLTVEGQHHHHHHHHPRSGLDLWRFRLPPWTQPEMVTAVCSGGKLVVTVPKCRGN</sequence>
<evidence type="ECO:0008006" key="3">
    <source>
        <dbReference type="Google" id="ProtNLM"/>
    </source>
</evidence>
<dbReference type="CDD" id="cd00298">
    <property type="entry name" value="ACD_sHsps_p23-like"/>
    <property type="match status" value="1"/>
</dbReference>
<dbReference type="SUPFAM" id="SSF49764">
    <property type="entry name" value="HSP20-like chaperones"/>
    <property type="match status" value="1"/>
</dbReference>
<reference evidence="1 2" key="1">
    <citation type="submission" date="2024-01" db="EMBL/GenBank/DDBJ databases">
        <title>The genomes of 5 underutilized Papilionoideae crops provide insights into root nodulation and disease resistanc.</title>
        <authorList>
            <person name="Jiang F."/>
        </authorList>
    </citation>
    <scope>NUCLEOTIDE SEQUENCE [LARGE SCALE GENOMIC DNA]</scope>
    <source>
        <strain evidence="1">LVBAO_FW01</strain>
        <tissue evidence="1">Leaves</tissue>
    </source>
</reference>
<dbReference type="PANTHER" id="PTHR33879:SF21">
    <property type="entry name" value="SHOCK 22 KDA PROTEIN, PUTATIVE-RELATED"/>
    <property type="match status" value="1"/>
</dbReference>
<dbReference type="AlphaFoldDB" id="A0AAN9QT32"/>
<protein>
    <recommendedName>
        <fullName evidence="3">SHSP domain-containing protein</fullName>
    </recommendedName>
</protein>
<dbReference type="Gene3D" id="2.60.40.790">
    <property type="match status" value="1"/>
</dbReference>
<dbReference type="PANTHER" id="PTHR33879">
    <property type="entry name" value="17.6 KDA CLASS II HEAT SHOCK PROTEIN-RELATED"/>
    <property type="match status" value="1"/>
</dbReference>
<keyword evidence="2" id="KW-1185">Reference proteome</keyword>
<comment type="caution">
    <text evidence="1">The sequence shown here is derived from an EMBL/GenBank/DDBJ whole genome shotgun (WGS) entry which is preliminary data.</text>
</comment>
<proteinExistence type="predicted"/>
<dbReference type="EMBL" id="JAYMYQ010000003">
    <property type="protein sequence ID" value="KAK7345831.1"/>
    <property type="molecule type" value="Genomic_DNA"/>
</dbReference>
<dbReference type="Proteomes" id="UP001367508">
    <property type="component" value="Unassembled WGS sequence"/>
</dbReference>
<name>A0AAN9QT32_CANGL</name>
<accession>A0AAN9QT32</accession>
<gene>
    <name evidence="1" type="ORF">VNO77_16443</name>
</gene>